<evidence type="ECO:0000256" key="1">
    <source>
        <dbReference type="SAM" id="MobiDB-lite"/>
    </source>
</evidence>
<name>A0A084WHD3_ANOSI</name>
<feature type="compositionally biased region" description="Basic and acidic residues" evidence="1">
    <location>
        <begin position="49"/>
        <end position="64"/>
    </location>
</feature>
<accession>A0A084WHD3</accession>
<dbReference type="EnsemblMetazoa" id="ASIC017643-RA">
    <property type="protein sequence ID" value="ASIC017643-PA"/>
    <property type="gene ID" value="ASIC017643"/>
</dbReference>
<protein>
    <submittedName>
        <fullName evidence="2 3">Uncharacterized protein</fullName>
    </submittedName>
</protein>
<proteinExistence type="predicted"/>
<organism evidence="2">
    <name type="scientific">Anopheles sinensis</name>
    <name type="common">Mosquito</name>
    <dbReference type="NCBI Taxonomy" id="74873"/>
    <lineage>
        <taxon>Eukaryota</taxon>
        <taxon>Metazoa</taxon>
        <taxon>Ecdysozoa</taxon>
        <taxon>Arthropoda</taxon>
        <taxon>Hexapoda</taxon>
        <taxon>Insecta</taxon>
        <taxon>Pterygota</taxon>
        <taxon>Neoptera</taxon>
        <taxon>Endopterygota</taxon>
        <taxon>Diptera</taxon>
        <taxon>Nematocera</taxon>
        <taxon>Culicoidea</taxon>
        <taxon>Culicidae</taxon>
        <taxon>Anophelinae</taxon>
        <taxon>Anopheles</taxon>
    </lineage>
</organism>
<feature type="compositionally biased region" description="Gly residues" evidence="1">
    <location>
        <begin position="1"/>
        <end position="10"/>
    </location>
</feature>
<gene>
    <name evidence="2" type="ORF">ZHAS_00017643</name>
</gene>
<dbReference type="Proteomes" id="UP000030765">
    <property type="component" value="Unassembled WGS sequence"/>
</dbReference>
<evidence type="ECO:0000313" key="2">
    <source>
        <dbReference type="EMBL" id="KFB49627.1"/>
    </source>
</evidence>
<feature type="compositionally biased region" description="Polar residues" evidence="1">
    <location>
        <begin position="34"/>
        <end position="43"/>
    </location>
</feature>
<dbReference type="EMBL" id="KE525346">
    <property type="protein sequence ID" value="KFB49627.1"/>
    <property type="molecule type" value="Genomic_DNA"/>
</dbReference>
<dbReference type="AlphaFoldDB" id="A0A084WHD3"/>
<reference evidence="3" key="2">
    <citation type="submission" date="2020-05" db="UniProtKB">
        <authorList>
            <consortium name="EnsemblMetazoa"/>
        </authorList>
    </citation>
    <scope>IDENTIFICATION</scope>
</reference>
<reference evidence="2 4" key="1">
    <citation type="journal article" date="2014" name="BMC Genomics">
        <title>Genome sequence of Anopheles sinensis provides insight into genetics basis of mosquito competence for malaria parasites.</title>
        <authorList>
            <person name="Zhou D."/>
            <person name="Zhang D."/>
            <person name="Ding G."/>
            <person name="Shi L."/>
            <person name="Hou Q."/>
            <person name="Ye Y."/>
            <person name="Xu Y."/>
            <person name="Zhou H."/>
            <person name="Xiong C."/>
            <person name="Li S."/>
            <person name="Yu J."/>
            <person name="Hong S."/>
            <person name="Yu X."/>
            <person name="Zou P."/>
            <person name="Chen C."/>
            <person name="Chang X."/>
            <person name="Wang W."/>
            <person name="Lv Y."/>
            <person name="Sun Y."/>
            <person name="Ma L."/>
            <person name="Shen B."/>
            <person name="Zhu C."/>
        </authorList>
    </citation>
    <scope>NUCLEOTIDE SEQUENCE [LARGE SCALE GENOMIC DNA]</scope>
</reference>
<dbReference type="EMBL" id="ATLV01023803">
    <property type="status" value="NOT_ANNOTATED_CDS"/>
    <property type="molecule type" value="Genomic_DNA"/>
</dbReference>
<evidence type="ECO:0000313" key="4">
    <source>
        <dbReference type="Proteomes" id="UP000030765"/>
    </source>
</evidence>
<sequence length="82" mass="8635">MKGAGGGYGGWPTDPRCQTADRQHIAAADKAASQLKTLSNPTGPGQEGGKSRDRECRSSPHAEAVRWGMPDLHSTAVDTCEL</sequence>
<keyword evidence="4" id="KW-1185">Reference proteome</keyword>
<feature type="region of interest" description="Disordered" evidence="1">
    <location>
        <begin position="1"/>
        <end position="82"/>
    </location>
</feature>
<dbReference type="VEuPathDB" id="VectorBase:ASIC017643"/>
<evidence type="ECO:0000313" key="3">
    <source>
        <dbReference type="EnsemblMetazoa" id="ASIC017643-PA"/>
    </source>
</evidence>